<protein>
    <submittedName>
        <fullName evidence="1">Iron-containing redox enzyme family protein</fullName>
    </submittedName>
</protein>
<dbReference type="SMART" id="SM01236">
    <property type="entry name" value="Haem_oxygenase_2"/>
    <property type="match status" value="1"/>
</dbReference>
<reference evidence="1 2" key="1">
    <citation type="submission" date="2018-07" db="EMBL/GenBank/DDBJ databases">
        <title>Desertimonas flava gen. nov. sp. nov.</title>
        <authorList>
            <person name="Liu S."/>
        </authorList>
    </citation>
    <scope>NUCLEOTIDE SEQUENCE [LARGE SCALE GENOMIC DNA]</scope>
    <source>
        <strain evidence="1 2">16Sb5-5</strain>
    </source>
</reference>
<dbReference type="Proteomes" id="UP000252770">
    <property type="component" value="Unassembled WGS sequence"/>
</dbReference>
<dbReference type="InterPro" id="IPR016084">
    <property type="entry name" value="Haem_Oase-like_multi-hlx"/>
</dbReference>
<dbReference type="Pfam" id="PF14518">
    <property type="entry name" value="Haem_oxygenas_2"/>
    <property type="match status" value="1"/>
</dbReference>
<dbReference type="RefSeq" id="WP_114127955.1">
    <property type="nucleotide sequence ID" value="NZ_QOUI01000013.1"/>
</dbReference>
<dbReference type="Gene3D" id="1.20.910.10">
    <property type="entry name" value="Heme oxygenase-like"/>
    <property type="match status" value="1"/>
</dbReference>
<evidence type="ECO:0000313" key="2">
    <source>
        <dbReference type="Proteomes" id="UP000252770"/>
    </source>
</evidence>
<name>A0A367YSY9_9ACTN</name>
<gene>
    <name evidence="1" type="ORF">DT076_17275</name>
</gene>
<sequence length="333" mass="35688">MTATIPAPVEQLDRPAVPPARGELSTAVVDLLHGRRDDVPDPTAADPFGDDLQLALALTGELHYRGLQGVDDELEWAPAVASARHAMQDHFLAALRKQLPGGDDVEEVVAELVVEPVDGTGVSHHLAAEGTVEQFTEYVAHRAHYHRKEADPQAWVIPRLQDAAKAGLVTVEHDEYGAGRARAMHSALYAQMMLELGLDPGYGAQLAVTSRWVLAEVNLQTLCGLRRSLRGASVGMFAVIELTSSPGSARFVQAARRLGLGPATEHFYAEHVEADAVHEQVLRRQVLAPLLALEPGLAGDVVLGMQASGWLGDRFAEELLTAWGRGASSLVAA</sequence>
<keyword evidence="2" id="KW-1185">Reference proteome</keyword>
<dbReference type="AlphaFoldDB" id="A0A367YSY9"/>
<organism evidence="1 2">
    <name type="scientific">Desertihabitans brevis</name>
    <dbReference type="NCBI Taxonomy" id="2268447"/>
    <lineage>
        <taxon>Bacteria</taxon>
        <taxon>Bacillati</taxon>
        <taxon>Actinomycetota</taxon>
        <taxon>Actinomycetes</taxon>
        <taxon>Propionibacteriales</taxon>
        <taxon>Propionibacteriaceae</taxon>
        <taxon>Desertihabitans</taxon>
    </lineage>
</organism>
<dbReference type="EMBL" id="QOUI01000013">
    <property type="protein sequence ID" value="RCK68142.1"/>
    <property type="molecule type" value="Genomic_DNA"/>
</dbReference>
<dbReference type="SUPFAM" id="SSF48613">
    <property type="entry name" value="Heme oxygenase-like"/>
    <property type="match status" value="1"/>
</dbReference>
<evidence type="ECO:0000313" key="1">
    <source>
        <dbReference type="EMBL" id="RCK68142.1"/>
    </source>
</evidence>
<accession>A0A367YSY9</accession>
<comment type="caution">
    <text evidence="1">The sequence shown here is derived from an EMBL/GenBank/DDBJ whole genome shotgun (WGS) entry which is preliminary data.</text>
</comment>
<proteinExistence type="predicted"/>